<dbReference type="Proteomes" id="UP000838100">
    <property type="component" value="Unassembled WGS sequence"/>
</dbReference>
<dbReference type="PANTHER" id="PTHR36451:SF1">
    <property type="entry name" value="OMEGA-HYDROXY-BETA-DIHYDROMENAQUINONE-9 SULFOTRANSFERASE STF3"/>
    <property type="match status" value="1"/>
</dbReference>
<keyword evidence="2" id="KW-1185">Reference proteome</keyword>
<organism evidence="1 2">
    <name type="scientific">Sinobacterium norvegicum</name>
    <dbReference type="NCBI Taxonomy" id="1641715"/>
    <lineage>
        <taxon>Bacteria</taxon>
        <taxon>Pseudomonadati</taxon>
        <taxon>Pseudomonadota</taxon>
        <taxon>Gammaproteobacteria</taxon>
        <taxon>Cellvibrionales</taxon>
        <taxon>Spongiibacteraceae</taxon>
        <taxon>Sinobacterium</taxon>
    </lineage>
</organism>
<sequence>MSVDLSVNSVLEEAKDKTGLNDFGDQGFLTGLTVLMQTYDQNGLSDAGRLASRGRIVNLLAERLRIEDSFKKQPEIRDLKISKPMFLTGMPRTGTSALLNILASDPAARPLKLWEGYNPSPYPNLAEGETDPRYSIVKAAFEKASDLSKIHHTSADTPEECIHLFNHTFEDVQFGIEAFLEPYASFFKTVDRTKQYQYHGELLRMLQSRQQTDRWLLKSPYHLWSLDLMVKQHPDCSIIITHRDPREVVGSYCSMMAYLMPDSENADLNALGKGVLDYLVDQVNGSIEQRKNISDKRILDIQYRDFVNDNQSVIDSIYHHFELPYGKDVQQPIKQYIADHPQGKHGSHDYHLAQFGLDEATVLDRFERYTKAYNIAL</sequence>
<protein>
    <recommendedName>
        <fullName evidence="3">Sulfotransferase</fullName>
    </recommendedName>
</protein>
<evidence type="ECO:0000313" key="2">
    <source>
        <dbReference type="Proteomes" id="UP000838100"/>
    </source>
</evidence>
<dbReference type="SUPFAM" id="SSF52540">
    <property type="entry name" value="P-loop containing nucleoside triphosphate hydrolases"/>
    <property type="match status" value="1"/>
</dbReference>
<proteinExistence type="predicted"/>
<accession>A0ABM9AHI4</accession>
<dbReference type="InterPro" id="IPR027417">
    <property type="entry name" value="P-loop_NTPase"/>
</dbReference>
<dbReference type="InterPro" id="IPR052736">
    <property type="entry name" value="Stf3_sulfotransferase"/>
</dbReference>
<name>A0ABM9AHI4_9GAMM</name>
<dbReference type="PANTHER" id="PTHR36451">
    <property type="entry name" value="PAPS-DEPENDENT SULFOTRANSFERASE STF3"/>
    <property type="match status" value="1"/>
</dbReference>
<evidence type="ECO:0000313" key="1">
    <source>
        <dbReference type="EMBL" id="CAH0992688.1"/>
    </source>
</evidence>
<dbReference type="RefSeq" id="WP_237445366.1">
    <property type="nucleotide sequence ID" value="NZ_CAKLPX010000003.1"/>
</dbReference>
<reference evidence="1" key="1">
    <citation type="submission" date="2021-12" db="EMBL/GenBank/DDBJ databases">
        <authorList>
            <person name="Rodrigo-Torres L."/>
            <person name="Arahal R. D."/>
            <person name="Lucena T."/>
        </authorList>
    </citation>
    <scope>NUCLEOTIDE SEQUENCE</scope>
    <source>
        <strain evidence="1">CECT 8267</strain>
    </source>
</reference>
<comment type="caution">
    <text evidence="1">The sequence shown here is derived from an EMBL/GenBank/DDBJ whole genome shotgun (WGS) entry which is preliminary data.</text>
</comment>
<gene>
    <name evidence="1" type="ORF">SIN8267_02821</name>
</gene>
<dbReference type="EMBL" id="CAKLPX010000003">
    <property type="protein sequence ID" value="CAH0992688.1"/>
    <property type="molecule type" value="Genomic_DNA"/>
</dbReference>
<evidence type="ECO:0008006" key="3">
    <source>
        <dbReference type="Google" id="ProtNLM"/>
    </source>
</evidence>
<dbReference type="Pfam" id="PF13469">
    <property type="entry name" value="Sulfotransfer_3"/>
    <property type="match status" value="1"/>
</dbReference>
<dbReference type="Gene3D" id="3.40.50.300">
    <property type="entry name" value="P-loop containing nucleotide triphosphate hydrolases"/>
    <property type="match status" value="1"/>
</dbReference>